<sequence length="36" mass="4121">MIVPPNNKALPAFVFMKHIILLYGKRLSIIPNKMLV</sequence>
<evidence type="ECO:0000313" key="2">
    <source>
        <dbReference type="Proteomes" id="UP000004386"/>
    </source>
</evidence>
<name>C4WGB8_9HYPH</name>
<proteinExistence type="predicted"/>
<accession>C4WGB8</accession>
<dbReference type="Proteomes" id="UP000004386">
    <property type="component" value="Unassembled WGS sequence"/>
</dbReference>
<organism evidence="1 2">
    <name type="scientific">Brucella intermedia LMG 3301</name>
    <dbReference type="NCBI Taxonomy" id="641118"/>
    <lineage>
        <taxon>Bacteria</taxon>
        <taxon>Pseudomonadati</taxon>
        <taxon>Pseudomonadota</taxon>
        <taxon>Alphaproteobacteria</taxon>
        <taxon>Hyphomicrobiales</taxon>
        <taxon>Brucellaceae</taxon>
        <taxon>Brucella/Ochrobactrum group</taxon>
        <taxon>Brucella</taxon>
    </lineage>
</organism>
<dbReference type="AlphaFoldDB" id="C4WGB8"/>
<gene>
    <name evidence="1" type="ORF">OINT_1001855</name>
</gene>
<evidence type="ECO:0000313" key="1">
    <source>
        <dbReference type="EMBL" id="EEQ96425.1"/>
    </source>
</evidence>
<dbReference type="EMBL" id="ACQA01000001">
    <property type="protein sequence ID" value="EEQ96425.1"/>
    <property type="molecule type" value="Genomic_DNA"/>
</dbReference>
<comment type="caution">
    <text evidence="1">The sequence shown here is derived from an EMBL/GenBank/DDBJ whole genome shotgun (WGS) entry which is preliminary data.</text>
</comment>
<dbReference type="HOGENOM" id="CLU_3357348_0_0_5"/>
<protein>
    <submittedName>
        <fullName evidence="1">Uncharacterized protein</fullName>
    </submittedName>
</protein>
<reference evidence="1 2" key="1">
    <citation type="submission" date="2009-05" db="EMBL/GenBank/DDBJ databases">
        <authorList>
            <person name="Setubal J.C."/>
            <person name="Boyle S."/>
            <person name="Crasta O.R."/>
            <person name="Gillespie J.J."/>
            <person name="Kenyon R.W."/>
            <person name="Lu J."/>
            <person name="Mane S."/>
            <person name="Nagrani S."/>
            <person name="Shallom J.M."/>
            <person name="Shallom S."/>
            <person name="Shukla M."/>
            <person name="Snyder E.E."/>
            <person name="Sobral B.W."/>
            <person name="Wattam A.R."/>
            <person name="Will R."/>
            <person name="Williams K."/>
            <person name="Yoo H."/>
            <person name="Munk C."/>
            <person name="Tapia R."/>
            <person name="Green L."/>
            <person name="Rogers Y."/>
            <person name="Detter J.C."/>
            <person name="Bruce D."/>
            <person name="Brettin T.S."/>
            <person name="Tsolis R."/>
        </authorList>
    </citation>
    <scope>NUCLEOTIDE SEQUENCE [LARGE SCALE GENOMIC DNA]</scope>
    <source>
        <strain evidence="1 2">LMG 3301</strain>
    </source>
</reference>